<dbReference type="AlphaFoldDB" id="A0A4Y2UW03"/>
<organism evidence="1 2">
    <name type="scientific">Araneus ventricosus</name>
    <name type="common">Orbweaver spider</name>
    <name type="synonym">Epeira ventricosa</name>
    <dbReference type="NCBI Taxonomy" id="182803"/>
    <lineage>
        <taxon>Eukaryota</taxon>
        <taxon>Metazoa</taxon>
        <taxon>Ecdysozoa</taxon>
        <taxon>Arthropoda</taxon>
        <taxon>Chelicerata</taxon>
        <taxon>Arachnida</taxon>
        <taxon>Araneae</taxon>
        <taxon>Araneomorphae</taxon>
        <taxon>Entelegynae</taxon>
        <taxon>Araneoidea</taxon>
        <taxon>Araneidae</taxon>
        <taxon>Araneus</taxon>
    </lineage>
</organism>
<comment type="caution">
    <text evidence="1">The sequence shown here is derived from an EMBL/GenBank/DDBJ whole genome shotgun (WGS) entry which is preliminary data.</text>
</comment>
<dbReference type="EMBL" id="BGPR01039655">
    <property type="protein sequence ID" value="GBO15657.1"/>
    <property type="molecule type" value="Genomic_DNA"/>
</dbReference>
<accession>A0A4Y2UW03</accession>
<keyword evidence="2" id="KW-1185">Reference proteome</keyword>
<sequence>MVSNGDCPTMGNLTCVRPNMYDGNLVEPAPQFQLHNILWVAVSSTAGLRVECRHQLQSVCLQEVVLVDETDENLLGLSLVGQRYSIYLTAQT</sequence>
<reference evidence="1 2" key="1">
    <citation type="journal article" date="2019" name="Sci. Rep.">
        <title>Orb-weaving spider Araneus ventricosus genome elucidates the spidroin gene catalogue.</title>
        <authorList>
            <person name="Kono N."/>
            <person name="Nakamura H."/>
            <person name="Ohtoshi R."/>
            <person name="Moran D.A.P."/>
            <person name="Shinohara A."/>
            <person name="Yoshida Y."/>
            <person name="Fujiwara M."/>
            <person name="Mori M."/>
            <person name="Tomita M."/>
            <person name="Arakawa K."/>
        </authorList>
    </citation>
    <scope>NUCLEOTIDE SEQUENCE [LARGE SCALE GENOMIC DNA]</scope>
</reference>
<evidence type="ECO:0000313" key="1">
    <source>
        <dbReference type="EMBL" id="GBO15657.1"/>
    </source>
</evidence>
<evidence type="ECO:0000313" key="2">
    <source>
        <dbReference type="Proteomes" id="UP000499080"/>
    </source>
</evidence>
<name>A0A4Y2UW03_ARAVE</name>
<dbReference type="Proteomes" id="UP000499080">
    <property type="component" value="Unassembled WGS sequence"/>
</dbReference>
<gene>
    <name evidence="1" type="ORF">AVEN_134539_1</name>
</gene>
<proteinExistence type="predicted"/>
<protein>
    <submittedName>
        <fullName evidence="1">Uncharacterized protein</fullName>
    </submittedName>
</protein>
<dbReference type="OrthoDB" id="6470724at2759"/>